<name>A0ABU8W4C3_9BURK</name>
<dbReference type="InterPro" id="IPR013097">
    <property type="entry name" value="Dabb"/>
</dbReference>
<dbReference type="Proteomes" id="UP001363010">
    <property type="component" value="Unassembled WGS sequence"/>
</dbReference>
<dbReference type="Pfam" id="PF07876">
    <property type="entry name" value="Dabb"/>
    <property type="match status" value="1"/>
</dbReference>
<gene>
    <name evidence="3" type="ORF">WKW80_18920</name>
</gene>
<evidence type="ECO:0000313" key="3">
    <source>
        <dbReference type="EMBL" id="MEJ8824076.1"/>
    </source>
</evidence>
<proteinExistence type="predicted"/>
<dbReference type="PANTHER" id="PTHR33178:SF10">
    <property type="entry name" value="STRESS-RESPONSE A_B BARREL DOMAIN-CONTAINING PROTEIN"/>
    <property type="match status" value="1"/>
</dbReference>
<dbReference type="InterPro" id="IPR011008">
    <property type="entry name" value="Dimeric_a/b-barrel"/>
</dbReference>
<dbReference type="SUPFAM" id="SSF54909">
    <property type="entry name" value="Dimeric alpha+beta barrel"/>
    <property type="match status" value="1"/>
</dbReference>
<dbReference type="PANTHER" id="PTHR33178">
    <property type="match status" value="1"/>
</dbReference>
<keyword evidence="4" id="KW-1185">Reference proteome</keyword>
<dbReference type="InterPro" id="IPR044662">
    <property type="entry name" value="HS1/DABB1-like"/>
</dbReference>
<protein>
    <submittedName>
        <fullName evidence="3">Dabb family protein</fullName>
    </submittedName>
</protein>
<comment type="caution">
    <text evidence="3">The sequence shown here is derived from an EMBL/GenBank/DDBJ whole genome shotgun (WGS) entry which is preliminary data.</text>
</comment>
<evidence type="ECO:0000259" key="2">
    <source>
        <dbReference type="PROSITE" id="PS51502"/>
    </source>
</evidence>
<dbReference type="RefSeq" id="WP_340365111.1">
    <property type="nucleotide sequence ID" value="NZ_JBBKZV010000011.1"/>
</dbReference>
<sequence>MIRHVVLVRFKEHTTVAQRAQFVRAFHALSTRIAQVRRLESGVNSSPEGLDKGFTHCFLVSFDNPADRDAYLPHPAHQAFVQETGAWVADVLVVDYQTSAHTSEEST</sequence>
<reference evidence="3 4" key="1">
    <citation type="submission" date="2024-03" db="EMBL/GenBank/DDBJ databases">
        <title>Novel species of the genus Variovorax.</title>
        <authorList>
            <person name="Liu Q."/>
            <person name="Xin Y.-H."/>
        </authorList>
    </citation>
    <scope>NUCLEOTIDE SEQUENCE [LARGE SCALE GENOMIC DNA]</scope>
    <source>
        <strain evidence="3 4">KACC 18501</strain>
    </source>
</reference>
<evidence type="ECO:0000313" key="4">
    <source>
        <dbReference type="Proteomes" id="UP001363010"/>
    </source>
</evidence>
<organism evidence="3 4">
    <name type="scientific">Variovorax humicola</name>
    <dbReference type="NCBI Taxonomy" id="1769758"/>
    <lineage>
        <taxon>Bacteria</taxon>
        <taxon>Pseudomonadati</taxon>
        <taxon>Pseudomonadota</taxon>
        <taxon>Betaproteobacteria</taxon>
        <taxon>Burkholderiales</taxon>
        <taxon>Comamonadaceae</taxon>
        <taxon>Variovorax</taxon>
    </lineage>
</organism>
<accession>A0ABU8W4C3</accession>
<dbReference type="PROSITE" id="PS51502">
    <property type="entry name" value="S_R_A_B_BARREL"/>
    <property type="match status" value="1"/>
</dbReference>
<dbReference type="EMBL" id="JBBKZV010000011">
    <property type="protein sequence ID" value="MEJ8824076.1"/>
    <property type="molecule type" value="Genomic_DNA"/>
</dbReference>
<evidence type="ECO:0000256" key="1">
    <source>
        <dbReference type="ARBA" id="ARBA00011738"/>
    </source>
</evidence>
<dbReference type="SMART" id="SM00886">
    <property type="entry name" value="Dabb"/>
    <property type="match status" value="1"/>
</dbReference>
<dbReference type="Gene3D" id="3.30.70.100">
    <property type="match status" value="1"/>
</dbReference>
<feature type="domain" description="Stress-response A/B barrel" evidence="2">
    <location>
        <begin position="2"/>
        <end position="96"/>
    </location>
</feature>
<comment type="subunit">
    <text evidence="1">Homodimer.</text>
</comment>